<gene>
    <name evidence="2" type="primary">MST092</name>
</gene>
<feature type="transmembrane region" description="Helical" evidence="1">
    <location>
        <begin position="42"/>
        <end position="61"/>
    </location>
</feature>
<keyword evidence="1" id="KW-0812">Transmembrane</keyword>
<dbReference type="ChiTaRS" id="RGS5">
    <property type="organism name" value="human"/>
</dbReference>
<evidence type="ECO:0000313" key="2">
    <source>
        <dbReference type="EMBL" id="AAQ13615.1"/>
    </source>
</evidence>
<reference evidence="2" key="1">
    <citation type="submission" date="1999-07" db="EMBL/GenBank/DDBJ databases">
        <authorList>
            <person name="Liu B."/>
            <person name="Song L."/>
            <person name="Sheng H."/>
            <person name="Qin B.M."/>
            <person name="Liu Y.Q."/>
            <person name="Zhao B."/>
            <person name="Wang X.Y."/>
            <person name="Zhang Q."/>
            <person name="Ji X.Y."/>
            <person name="Liu B.H."/>
            <person name="Lu H."/>
            <person name="Xu H.S."/>
            <person name="Chen J.Z."/>
            <person name="Cai M.Q."/>
            <person name="Zheng W.Y."/>
            <person name="Teng C.Y."/>
            <person name="Liu Q."/>
            <person name="Yu L.T."/>
            <person name="Lin J."/>
            <person name="Gong J."/>
            <person name="Zhang A.M."/>
            <person name="Gao R.L."/>
            <person name="Hui R.T."/>
        </authorList>
    </citation>
    <scope>NUCLEOTIDE SEQUENCE</scope>
    <source>
        <tissue evidence="2">Aorta</tissue>
    </source>
</reference>
<keyword evidence="1" id="KW-0472">Membrane</keyword>
<sequence>MYGNILCPTLHTPCTQILYCMNYALSRIQCQGELGEINYFNFFFILYKAMDFIWLMCALYTSHFNRMELLIIFQRVIDMQKFQ</sequence>
<accession>Q7LCP5</accession>
<organism evidence="2">
    <name type="scientific">Homo sapiens</name>
    <name type="common">Human</name>
    <dbReference type="NCBI Taxonomy" id="9606"/>
    <lineage>
        <taxon>Eukaryota</taxon>
        <taxon>Metazoa</taxon>
        <taxon>Chordata</taxon>
        <taxon>Craniata</taxon>
        <taxon>Vertebrata</taxon>
        <taxon>Euteleostomi</taxon>
        <taxon>Mammalia</taxon>
        <taxon>Eutheria</taxon>
        <taxon>Euarchontoglires</taxon>
        <taxon>Primates</taxon>
        <taxon>Haplorrhini</taxon>
        <taxon>Catarrhini</taxon>
        <taxon>Hominidae</taxon>
        <taxon>Homo</taxon>
    </lineage>
</organism>
<dbReference type="AlphaFoldDB" id="Q7LCP5"/>
<evidence type="ECO:0000256" key="1">
    <source>
        <dbReference type="SAM" id="Phobius"/>
    </source>
</evidence>
<keyword evidence="1" id="KW-1133">Transmembrane helix</keyword>
<proteinExistence type="evidence at transcript level"/>
<name>Q7LCP5_HUMAN</name>
<dbReference type="EMBL" id="AF172821">
    <property type="protein sequence ID" value="AAQ13615.1"/>
    <property type="molecule type" value="mRNA"/>
</dbReference>
<protein>
    <submittedName>
        <fullName evidence="2">MSTP092</fullName>
    </submittedName>
</protein>